<evidence type="ECO:0000313" key="2">
    <source>
        <dbReference type="EMBL" id="SCX05927.1"/>
    </source>
</evidence>
<organism evidence="2 3">
    <name type="scientific">Mycolicibacterium fluoranthenivorans</name>
    <dbReference type="NCBI Taxonomy" id="258505"/>
    <lineage>
        <taxon>Bacteria</taxon>
        <taxon>Bacillati</taxon>
        <taxon>Actinomycetota</taxon>
        <taxon>Actinomycetes</taxon>
        <taxon>Mycobacteriales</taxon>
        <taxon>Mycobacteriaceae</taxon>
        <taxon>Mycolicibacterium</taxon>
    </lineage>
</organism>
<dbReference type="EMBL" id="FMUB01000002">
    <property type="protein sequence ID" value="SCX05927.1"/>
    <property type="molecule type" value="Genomic_DNA"/>
</dbReference>
<name>A0A1G4VF90_9MYCO</name>
<accession>A0A1G4VF90</accession>
<dbReference type="Proteomes" id="UP000199707">
    <property type="component" value="Unassembled WGS sequence"/>
</dbReference>
<evidence type="ECO:0000313" key="3">
    <source>
        <dbReference type="Proteomes" id="UP000199707"/>
    </source>
</evidence>
<evidence type="ECO:0000256" key="1">
    <source>
        <dbReference type="SAM" id="MobiDB-lite"/>
    </source>
</evidence>
<sequence length="146" mass="16175">MKAAERAERDDLVLSRFLGGANYREIAAEVSLTARRVEDIVKAGLAAAAKRRLTLTDEALAIYLERFERLYQQQWARAEGGNQRAAELCERMLARHARLFEVAEEMTPDPRLPAPTPTANPGGGDEDQDDGPRDELSQLRAARNGA</sequence>
<reference evidence="3" key="1">
    <citation type="submission" date="2016-10" db="EMBL/GenBank/DDBJ databases">
        <authorList>
            <person name="Varghese N."/>
            <person name="Submissions S."/>
        </authorList>
    </citation>
    <scope>NUCLEOTIDE SEQUENCE [LARGE SCALE GENOMIC DNA]</scope>
    <source>
        <strain evidence="3">UNC267MFSha1.1M11</strain>
    </source>
</reference>
<dbReference type="RefSeq" id="WP_090354033.1">
    <property type="nucleotide sequence ID" value="NZ_FMUB01000002.1"/>
</dbReference>
<gene>
    <name evidence="2" type="ORF">SAMN02799620_00782</name>
</gene>
<dbReference type="AlphaFoldDB" id="A0A1G4VF90"/>
<feature type="region of interest" description="Disordered" evidence="1">
    <location>
        <begin position="103"/>
        <end position="146"/>
    </location>
</feature>
<proteinExistence type="predicted"/>
<dbReference type="STRING" id="1502745.SAMN02799620_00782"/>
<protein>
    <submittedName>
        <fullName evidence="2">Uncharacterized protein</fullName>
    </submittedName>
</protein>